<dbReference type="GO" id="GO:0000028">
    <property type="term" value="P:ribosomal small subunit assembly"/>
    <property type="evidence" value="ECO:0007669"/>
    <property type="project" value="TreeGrafter"/>
</dbReference>
<evidence type="ECO:0000313" key="6">
    <source>
        <dbReference type="EMBL" id="QNT68897.1"/>
    </source>
</evidence>
<dbReference type="KEGG" id="dvn:HQ394_05415"/>
<sequence length="161" mass="17471">MAGEDVAGRIAALVCPTIEAMGYGLVRVQVQGRQRMRLQIMAERNDDAAMTVDDCAALSRAISAVLDVDDPIASAYTLEISSPGIDRPLVRLTDYDRFAGFEARIELARMIDGRRRFQGRLIGTAGEDVRIDVAGVEVGLPFADIQRAKLVLTDELLAAHA</sequence>
<dbReference type="Proteomes" id="UP000516369">
    <property type="component" value="Chromosome"/>
</dbReference>
<dbReference type="InterPro" id="IPR003728">
    <property type="entry name" value="Ribosome_maturation_RimP"/>
</dbReference>
<accession>A0A7H1MZL1</accession>
<dbReference type="HAMAP" id="MF_01077">
    <property type="entry name" value="RimP"/>
    <property type="match status" value="1"/>
</dbReference>
<reference evidence="6 7" key="1">
    <citation type="submission" date="2020-05" db="EMBL/GenBank/DDBJ databases">
        <title>Complete closed genome sequence of Defluviicoccus vanus.</title>
        <authorList>
            <person name="Bessarab I."/>
            <person name="Arumugam K."/>
            <person name="Maszenan A.M."/>
            <person name="Seviour R.J."/>
            <person name="Williams R.B."/>
        </authorList>
    </citation>
    <scope>NUCLEOTIDE SEQUENCE [LARGE SCALE GENOMIC DNA]</scope>
    <source>
        <strain evidence="6 7">Ben 114</strain>
    </source>
</reference>
<comment type="function">
    <text evidence="3">Required for maturation of 30S ribosomal subunits.</text>
</comment>
<evidence type="ECO:0000256" key="1">
    <source>
        <dbReference type="ARBA" id="ARBA00022490"/>
    </source>
</evidence>
<proteinExistence type="inferred from homology"/>
<feature type="domain" description="Ribosome maturation factor RimP N-terminal" evidence="4">
    <location>
        <begin position="14"/>
        <end position="86"/>
    </location>
</feature>
<dbReference type="InterPro" id="IPR028989">
    <property type="entry name" value="RimP_N"/>
</dbReference>
<dbReference type="InterPro" id="IPR036847">
    <property type="entry name" value="RimP_C_sf"/>
</dbReference>
<dbReference type="NCBIfam" id="NF000932">
    <property type="entry name" value="PRK00092.2-5"/>
    <property type="match status" value="1"/>
</dbReference>
<dbReference type="GO" id="GO:0005829">
    <property type="term" value="C:cytosol"/>
    <property type="evidence" value="ECO:0007669"/>
    <property type="project" value="TreeGrafter"/>
</dbReference>
<evidence type="ECO:0000256" key="2">
    <source>
        <dbReference type="ARBA" id="ARBA00022517"/>
    </source>
</evidence>
<dbReference type="CDD" id="cd01734">
    <property type="entry name" value="YlxS_C"/>
    <property type="match status" value="1"/>
</dbReference>
<dbReference type="Pfam" id="PF17384">
    <property type="entry name" value="DUF150_C"/>
    <property type="match status" value="1"/>
</dbReference>
<dbReference type="PANTHER" id="PTHR33867:SF1">
    <property type="entry name" value="RIBOSOME MATURATION FACTOR RIMP"/>
    <property type="match status" value="1"/>
</dbReference>
<keyword evidence="2 3" id="KW-0690">Ribosome biogenesis</keyword>
<evidence type="ECO:0000259" key="4">
    <source>
        <dbReference type="Pfam" id="PF02576"/>
    </source>
</evidence>
<comment type="subcellular location">
    <subcellularLocation>
        <location evidence="3">Cytoplasm</location>
    </subcellularLocation>
</comment>
<keyword evidence="1 3" id="KW-0963">Cytoplasm</keyword>
<dbReference type="EMBL" id="CP053923">
    <property type="protein sequence ID" value="QNT68897.1"/>
    <property type="molecule type" value="Genomic_DNA"/>
</dbReference>
<evidence type="ECO:0000259" key="5">
    <source>
        <dbReference type="Pfam" id="PF17384"/>
    </source>
</evidence>
<organism evidence="6 7">
    <name type="scientific">Defluviicoccus vanus</name>
    <dbReference type="NCBI Taxonomy" id="111831"/>
    <lineage>
        <taxon>Bacteria</taxon>
        <taxon>Pseudomonadati</taxon>
        <taxon>Pseudomonadota</taxon>
        <taxon>Alphaproteobacteria</taxon>
        <taxon>Rhodospirillales</taxon>
        <taxon>Rhodospirillaceae</taxon>
        <taxon>Defluviicoccus</taxon>
    </lineage>
</organism>
<name>A0A7H1MZL1_9PROT</name>
<dbReference type="Gene3D" id="2.30.30.180">
    <property type="entry name" value="Ribosome maturation factor RimP, C-terminal domain"/>
    <property type="match status" value="1"/>
</dbReference>
<evidence type="ECO:0000313" key="7">
    <source>
        <dbReference type="Proteomes" id="UP000516369"/>
    </source>
</evidence>
<feature type="domain" description="Ribosome maturation factor RimP C-terminal" evidence="5">
    <location>
        <begin position="89"/>
        <end position="153"/>
    </location>
</feature>
<dbReference type="Gene3D" id="3.30.300.70">
    <property type="entry name" value="RimP-like superfamily, N-terminal"/>
    <property type="match status" value="1"/>
</dbReference>
<evidence type="ECO:0000256" key="3">
    <source>
        <dbReference type="HAMAP-Rule" id="MF_01077"/>
    </source>
</evidence>
<keyword evidence="7" id="KW-1185">Reference proteome</keyword>
<dbReference type="GO" id="GO:0006412">
    <property type="term" value="P:translation"/>
    <property type="evidence" value="ECO:0007669"/>
    <property type="project" value="TreeGrafter"/>
</dbReference>
<dbReference type="RefSeq" id="WP_190262407.1">
    <property type="nucleotide sequence ID" value="NZ_CP053923.1"/>
</dbReference>
<comment type="similarity">
    <text evidence="3">Belongs to the RimP family.</text>
</comment>
<dbReference type="AlphaFoldDB" id="A0A7H1MZL1"/>
<dbReference type="SUPFAM" id="SSF74942">
    <property type="entry name" value="YhbC-like, C-terminal domain"/>
    <property type="match status" value="1"/>
</dbReference>
<gene>
    <name evidence="3 6" type="primary">rimP</name>
    <name evidence="6" type="ORF">HQ394_05415</name>
</gene>
<dbReference type="Pfam" id="PF02576">
    <property type="entry name" value="RimP_N"/>
    <property type="match status" value="1"/>
</dbReference>
<dbReference type="SUPFAM" id="SSF75420">
    <property type="entry name" value="YhbC-like, N-terminal domain"/>
    <property type="match status" value="1"/>
</dbReference>
<protein>
    <recommendedName>
        <fullName evidence="3">Ribosome maturation factor RimP</fullName>
    </recommendedName>
</protein>
<dbReference type="FunFam" id="3.30.300.70:FF:000001">
    <property type="entry name" value="Ribosome maturation factor RimP"/>
    <property type="match status" value="1"/>
</dbReference>
<dbReference type="InterPro" id="IPR035956">
    <property type="entry name" value="RimP_N_sf"/>
</dbReference>
<dbReference type="PANTHER" id="PTHR33867">
    <property type="entry name" value="RIBOSOME MATURATION FACTOR RIMP"/>
    <property type="match status" value="1"/>
</dbReference>
<dbReference type="InterPro" id="IPR028998">
    <property type="entry name" value="RimP_C"/>
</dbReference>